<accession>A0A914B5V4</accession>
<evidence type="ECO:0000256" key="1">
    <source>
        <dbReference type="ARBA" id="ARBA00005771"/>
    </source>
</evidence>
<dbReference type="OrthoDB" id="205623at2759"/>
<dbReference type="Pfam" id="PF00685">
    <property type="entry name" value="Sulfotransfer_1"/>
    <property type="match status" value="1"/>
</dbReference>
<dbReference type="InterPro" id="IPR027417">
    <property type="entry name" value="P-loop_NTPase"/>
</dbReference>
<proteinExistence type="inferred from homology"/>
<evidence type="ECO:0000259" key="3">
    <source>
        <dbReference type="Pfam" id="PF00685"/>
    </source>
</evidence>
<dbReference type="GO" id="GO:0008146">
    <property type="term" value="F:sulfotransferase activity"/>
    <property type="evidence" value="ECO:0007669"/>
    <property type="project" value="InterPro"/>
</dbReference>
<dbReference type="AlphaFoldDB" id="A0A914B5V4"/>
<evidence type="ECO:0000313" key="5">
    <source>
        <dbReference type="Proteomes" id="UP000887568"/>
    </source>
</evidence>
<dbReference type="Gene3D" id="3.40.50.300">
    <property type="entry name" value="P-loop containing nucleotide triphosphate hydrolases"/>
    <property type="match status" value="1"/>
</dbReference>
<dbReference type="EnsemblMetazoa" id="XM_038215396.1">
    <property type="protein sequence ID" value="XP_038071324.1"/>
    <property type="gene ID" value="LOC119740179"/>
</dbReference>
<keyword evidence="2" id="KW-0808">Transferase</keyword>
<dbReference type="SUPFAM" id="SSF52540">
    <property type="entry name" value="P-loop containing nucleoside triphosphate hydrolases"/>
    <property type="match status" value="1"/>
</dbReference>
<comment type="similarity">
    <text evidence="1">Belongs to the sulfotransferase 1 family.</text>
</comment>
<dbReference type="PANTHER" id="PTHR11783">
    <property type="entry name" value="SULFOTRANSFERASE SULT"/>
    <property type="match status" value="1"/>
</dbReference>
<name>A0A914B5V4_PATMI</name>
<dbReference type="GeneID" id="119740179"/>
<protein>
    <recommendedName>
        <fullName evidence="3">Sulfotransferase domain-containing protein</fullName>
    </recommendedName>
</protein>
<reference evidence="4" key="1">
    <citation type="submission" date="2022-11" db="UniProtKB">
        <authorList>
            <consortium name="EnsemblMetazoa"/>
        </authorList>
    </citation>
    <scope>IDENTIFICATION</scope>
</reference>
<keyword evidence="5" id="KW-1185">Reference proteome</keyword>
<dbReference type="OMA" id="STHCHAR"/>
<evidence type="ECO:0000313" key="4">
    <source>
        <dbReference type="EnsemblMetazoa" id="XP_038071324.1"/>
    </source>
</evidence>
<sequence>MSITEQIQALMPDLVNGKTLQQLEEELAATDKQMGCHVVNGRKFPVFIPQSNLEALRTFEVRDDDVYVFTYPRSGTHWMGEIMHYILHDGKGDFNRSFMTNALEITKADDPTQIESAATPGYKTYAAMASPRCILSHCLESFRPPQILTKQAKVVYVARNPKDMLVSLFNMASHWNFDEVFWAFCHGKMVMGCWFEHVLSYWNQRDKENFLFVKYEDLHKDLRGSICKLAQHVGKDLPDDVIDDIVERVTFGGMQKTYQQIEEERGEEGKRMTRYLGVVPYLRQGQVGNWKNTFTVAQSALFDKIYALKMEGTGLEFDFEL</sequence>
<dbReference type="Proteomes" id="UP000887568">
    <property type="component" value="Unplaced"/>
</dbReference>
<feature type="domain" description="Sulfotransferase" evidence="3">
    <location>
        <begin position="63"/>
        <end position="314"/>
    </location>
</feature>
<evidence type="ECO:0000256" key="2">
    <source>
        <dbReference type="ARBA" id="ARBA00022679"/>
    </source>
</evidence>
<dbReference type="InterPro" id="IPR000863">
    <property type="entry name" value="Sulfotransferase_dom"/>
</dbReference>
<organism evidence="4 5">
    <name type="scientific">Patiria miniata</name>
    <name type="common">Bat star</name>
    <name type="synonym">Asterina miniata</name>
    <dbReference type="NCBI Taxonomy" id="46514"/>
    <lineage>
        <taxon>Eukaryota</taxon>
        <taxon>Metazoa</taxon>
        <taxon>Echinodermata</taxon>
        <taxon>Eleutherozoa</taxon>
        <taxon>Asterozoa</taxon>
        <taxon>Asteroidea</taxon>
        <taxon>Valvatacea</taxon>
        <taxon>Valvatida</taxon>
        <taxon>Asterinidae</taxon>
        <taxon>Patiria</taxon>
    </lineage>
</organism>
<dbReference type="RefSeq" id="XP_038071324.1">
    <property type="nucleotide sequence ID" value="XM_038215396.1"/>
</dbReference>